<gene>
    <name evidence="2" type="ORF">IF129_22970</name>
</gene>
<dbReference type="SUPFAM" id="SSF52540">
    <property type="entry name" value="P-loop containing nucleoside triphosphate hydrolases"/>
    <property type="match status" value="1"/>
</dbReference>
<evidence type="ECO:0000313" key="3">
    <source>
        <dbReference type="Proteomes" id="UP000632289"/>
    </source>
</evidence>
<proteinExistence type="predicted"/>
<organism evidence="2 3">
    <name type="scientific">Streptomyces chumphonensis</name>
    <dbReference type="NCBI Taxonomy" id="1214925"/>
    <lineage>
        <taxon>Bacteria</taxon>
        <taxon>Bacillati</taxon>
        <taxon>Actinomycetota</taxon>
        <taxon>Actinomycetes</taxon>
        <taxon>Kitasatosporales</taxon>
        <taxon>Streptomycetaceae</taxon>
        <taxon>Streptomyces</taxon>
    </lineage>
</organism>
<dbReference type="Proteomes" id="UP000632289">
    <property type="component" value="Unassembled WGS sequence"/>
</dbReference>
<evidence type="ECO:0000256" key="1">
    <source>
        <dbReference type="SAM" id="MobiDB-lite"/>
    </source>
</evidence>
<feature type="region of interest" description="Disordered" evidence="1">
    <location>
        <begin position="1"/>
        <end position="25"/>
    </location>
</feature>
<comment type="caution">
    <text evidence="2">The sequence shown here is derived from an EMBL/GenBank/DDBJ whole genome shotgun (WGS) entry which is preliminary data.</text>
</comment>
<dbReference type="Gene3D" id="3.40.50.300">
    <property type="entry name" value="P-loop containing nucleotide triphosphate hydrolases"/>
    <property type="match status" value="1"/>
</dbReference>
<keyword evidence="3" id="KW-1185">Reference proteome</keyword>
<evidence type="ECO:0000313" key="2">
    <source>
        <dbReference type="EMBL" id="MBD3934412.1"/>
    </source>
</evidence>
<dbReference type="Pfam" id="PF13671">
    <property type="entry name" value="AAA_33"/>
    <property type="match status" value="1"/>
</dbReference>
<name>A0A927IEQ3_9ACTN</name>
<dbReference type="AlphaFoldDB" id="A0A927IEQ3"/>
<accession>A0A927IEQ3</accession>
<dbReference type="RefSeq" id="WP_191211706.1">
    <property type="nucleotide sequence ID" value="NZ_BAABKL010000001.1"/>
</dbReference>
<reference evidence="2" key="1">
    <citation type="submission" date="2020-09" db="EMBL/GenBank/DDBJ databases">
        <title>Secondary metabolite and genome analysis of marine Streptomyces chumphonensis KK1-2T.</title>
        <authorList>
            <person name="Phongsopitanun W."/>
            <person name="Kanchanasin P."/>
            <person name="Pittayakhajonwut P."/>
            <person name="Suwanborirux K."/>
            <person name="Tanasupawat S."/>
        </authorList>
    </citation>
    <scope>NUCLEOTIDE SEQUENCE</scope>
    <source>
        <strain evidence="2">KK1-2</strain>
    </source>
</reference>
<sequence>MIRNEPQAHPCPAALPAVPHQSAVPDAETLPPAVRDLRGRRALRPPTFPAGDRVVVSGLPGSGKSTLIRALLHHLDGTALSVDSQDVRERWDRRMPRWLPYALYRPAVRLDHYRRLRRALAGGAGVVVHDCGNLPWVRRWLARDARRRGVRLHLVVLDVPVDVALAGQAERGRTVSPFAFARHRRATARLLTDLAAGRLPAACDAALLVDRAYTRALRGTAPGAPGR</sequence>
<dbReference type="InterPro" id="IPR027417">
    <property type="entry name" value="P-loop_NTPase"/>
</dbReference>
<protein>
    <submittedName>
        <fullName evidence="2">AAA family ATPase</fullName>
    </submittedName>
</protein>
<dbReference type="EMBL" id="JACXYU010000016">
    <property type="protein sequence ID" value="MBD3934412.1"/>
    <property type="molecule type" value="Genomic_DNA"/>
</dbReference>